<dbReference type="Pfam" id="PF12840">
    <property type="entry name" value="HTH_20"/>
    <property type="match status" value="1"/>
</dbReference>
<dbReference type="GO" id="GO:0003677">
    <property type="term" value="F:DNA binding"/>
    <property type="evidence" value="ECO:0007669"/>
    <property type="project" value="UniProtKB-KW"/>
</dbReference>
<dbReference type="Gene3D" id="1.10.10.10">
    <property type="entry name" value="Winged helix-like DNA-binding domain superfamily/Winged helix DNA-binding domain"/>
    <property type="match status" value="1"/>
</dbReference>
<dbReference type="PATRIC" id="fig|1123501.6.peg.3763"/>
<dbReference type="STRING" id="1123501.Wenmar_03636"/>
<dbReference type="SUPFAM" id="SSF46785">
    <property type="entry name" value="Winged helix' DNA-binding domain"/>
    <property type="match status" value="1"/>
</dbReference>
<sequence length="108" mass="11565">MGADAPDLARLFSALGDPIRLALVGRLAGGAPCPVARLAEGLPVTRQAVSKHLAVLEEADLVVRTRVGRETRISLRPERLAHATGWIEEIAANWDDALARLKDHLSDG</sequence>
<dbReference type="PROSITE" id="PS50987">
    <property type="entry name" value="HTH_ARSR_2"/>
    <property type="match status" value="1"/>
</dbReference>
<dbReference type="GO" id="GO:0003700">
    <property type="term" value="F:DNA-binding transcription factor activity"/>
    <property type="evidence" value="ECO:0007669"/>
    <property type="project" value="InterPro"/>
</dbReference>
<keyword evidence="6" id="KW-1185">Reference proteome</keyword>
<accession>A0A0D0NHS6</accession>
<keyword evidence="3" id="KW-0804">Transcription</keyword>
<dbReference type="OrthoDB" id="9790747at2"/>
<dbReference type="RefSeq" id="WP_018302122.1">
    <property type="nucleotide sequence ID" value="NZ_KB902281.1"/>
</dbReference>
<evidence type="ECO:0000256" key="3">
    <source>
        <dbReference type="ARBA" id="ARBA00023163"/>
    </source>
</evidence>
<protein>
    <submittedName>
        <fullName evidence="5">Wenxma_18, whole genome shotgun sequence</fullName>
    </submittedName>
</protein>
<feature type="domain" description="HTH arsR-type" evidence="4">
    <location>
        <begin position="1"/>
        <end position="98"/>
    </location>
</feature>
<dbReference type="AlphaFoldDB" id="A0A0D0NHS6"/>
<keyword evidence="2" id="KW-0238">DNA-binding</keyword>
<keyword evidence="1" id="KW-0805">Transcription regulation</keyword>
<evidence type="ECO:0000313" key="6">
    <source>
        <dbReference type="Proteomes" id="UP000035100"/>
    </source>
</evidence>
<dbReference type="SMART" id="SM00418">
    <property type="entry name" value="HTH_ARSR"/>
    <property type="match status" value="1"/>
</dbReference>
<dbReference type="Proteomes" id="UP000035100">
    <property type="component" value="Unassembled WGS sequence"/>
</dbReference>
<dbReference type="PANTHER" id="PTHR33154">
    <property type="entry name" value="TRANSCRIPTIONAL REGULATOR, ARSR FAMILY"/>
    <property type="match status" value="1"/>
</dbReference>
<organism evidence="5 6">
    <name type="scientific">Wenxinia marina DSM 24838</name>
    <dbReference type="NCBI Taxonomy" id="1123501"/>
    <lineage>
        <taxon>Bacteria</taxon>
        <taxon>Pseudomonadati</taxon>
        <taxon>Pseudomonadota</taxon>
        <taxon>Alphaproteobacteria</taxon>
        <taxon>Rhodobacterales</taxon>
        <taxon>Roseobacteraceae</taxon>
        <taxon>Wenxinia</taxon>
    </lineage>
</organism>
<name>A0A0D0NHS6_9RHOB</name>
<dbReference type="EMBL" id="AONG01000019">
    <property type="protein sequence ID" value="KIQ67905.1"/>
    <property type="molecule type" value="Genomic_DNA"/>
</dbReference>
<evidence type="ECO:0000259" key="4">
    <source>
        <dbReference type="PROSITE" id="PS50987"/>
    </source>
</evidence>
<dbReference type="PRINTS" id="PR00778">
    <property type="entry name" value="HTHARSR"/>
</dbReference>
<evidence type="ECO:0000256" key="1">
    <source>
        <dbReference type="ARBA" id="ARBA00023015"/>
    </source>
</evidence>
<dbReference type="InterPro" id="IPR036388">
    <property type="entry name" value="WH-like_DNA-bd_sf"/>
</dbReference>
<reference evidence="5 6" key="1">
    <citation type="submission" date="2013-01" db="EMBL/GenBank/DDBJ databases">
        <authorList>
            <person name="Fiebig A."/>
            <person name="Goeker M."/>
            <person name="Klenk H.-P.P."/>
        </authorList>
    </citation>
    <scope>NUCLEOTIDE SEQUENCE [LARGE SCALE GENOMIC DNA]</scope>
    <source>
        <strain evidence="5 6">DSM 24838</strain>
    </source>
</reference>
<gene>
    <name evidence="5" type="ORF">Wenmar_03636</name>
</gene>
<dbReference type="InterPro" id="IPR001845">
    <property type="entry name" value="HTH_ArsR_DNA-bd_dom"/>
</dbReference>
<comment type="caution">
    <text evidence="5">The sequence shown here is derived from an EMBL/GenBank/DDBJ whole genome shotgun (WGS) entry which is preliminary data.</text>
</comment>
<dbReference type="PANTHER" id="PTHR33154:SF33">
    <property type="entry name" value="TRANSCRIPTIONAL REPRESSOR SDPR"/>
    <property type="match status" value="1"/>
</dbReference>
<evidence type="ECO:0000256" key="2">
    <source>
        <dbReference type="ARBA" id="ARBA00023125"/>
    </source>
</evidence>
<dbReference type="NCBIfam" id="NF033788">
    <property type="entry name" value="HTH_metalloreg"/>
    <property type="match status" value="1"/>
</dbReference>
<dbReference type="InterPro" id="IPR051081">
    <property type="entry name" value="HTH_MetalResp_TranReg"/>
</dbReference>
<dbReference type="InterPro" id="IPR036390">
    <property type="entry name" value="WH_DNA-bd_sf"/>
</dbReference>
<evidence type="ECO:0000313" key="5">
    <source>
        <dbReference type="EMBL" id="KIQ67905.1"/>
    </source>
</evidence>
<proteinExistence type="predicted"/>
<dbReference type="InterPro" id="IPR011991">
    <property type="entry name" value="ArsR-like_HTH"/>
</dbReference>
<dbReference type="eggNOG" id="COG0640">
    <property type="taxonomic scope" value="Bacteria"/>
</dbReference>
<dbReference type="CDD" id="cd00090">
    <property type="entry name" value="HTH_ARSR"/>
    <property type="match status" value="1"/>
</dbReference>